<dbReference type="EMBL" id="QGDL01000016">
    <property type="protein sequence ID" value="PWJ22942.1"/>
    <property type="molecule type" value="Genomic_DNA"/>
</dbReference>
<proteinExistence type="predicted"/>
<comment type="caution">
    <text evidence="1">The sequence shown here is derived from an EMBL/GenBank/DDBJ whole genome shotgun (WGS) entry which is preliminary data.</text>
</comment>
<name>A0A2Y9BNC2_9FIRM</name>
<keyword evidence="2" id="KW-1185">Reference proteome</keyword>
<sequence>MASWLGKIKYLGFDSSICKLGKKHLFSAYI</sequence>
<gene>
    <name evidence="1" type="ORF">A8806_116119</name>
</gene>
<evidence type="ECO:0000313" key="2">
    <source>
        <dbReference type="Proteomes" id="UP000245845"/>
    </source>
</evidence>
<dbReference type="AlphaFoldDB" id="A0A2Y9BNC2"/>
<dbReference type="Proteomes" id="UP000245845">
    <property type="component" value="Unassembled WGS sequence"/>
</dbReference>
<reference evidence="1 2" key="1">
    <citation type="submission" date="2018-05" db="EMBL/GenBank/DDBJ databases">
        <title>The Hungate 1000. A catalogue of reference genomes from the rumen microbiome.</title>
        <authorList>
            <person name="Kelly W."/>
        </authorList>
    </citation>
    <scope>NUCLEOTIDE SEQUENCE [LARGE SCALE GENOMIC DNA]</scope>
    <source>
        <strain evidence="1 2">NLAE-zl-C242</strain>
    </source>
</reference>
<accession>A0A2Y9BNC2</accession>
<protein>
    <submittedName>
        <fullName evidence="1">Uncharacterized protein</fullName>
    </submittedName>
</protein>
<organism evidence="1 2">
    <name type="scientific">Faecalicatena orotica</name>
    <dbReference type="NCBI Taxonomy" id="1544"/>
    <lineage>
        <taxon>Bacteria</taxon>
        <taxon>Bacillati</taxon>
        <taxon>Bacillota</taxon>
        <taxon>Clostridia</taxon>
        <taxon>Lachnospirales</taxon>
        <taxon>Lachnospiraceae</taxon>
        <taxon>Faecalicatena</taxon>
    </lineage>
</organism>
<evidence type="ECO:0000313" key="1">
    <source>
        <dbReference type="EMBL" id="PWJ22942.1"/>
    </source>
</evidence>